<feature type="domain" description="Protein kinase" evidence="5">
    <location>
        <begin position="455"/>
        <end position="730"/>
    </location>
</feature>
<protein>
    <recommendedName>
        <fullName evidence="5">Protein kinase domain-containing protein</fullName>
    </recommendedName>
</protein>
<dbReference type="PRINTS" id="PR00109">
    <property type="entry name" value="TYRKINASE"/>
</dbReference>
<dbReference type="InterPro" id="IPR008271">
    <property type="entry name" value="Ser/Thr_kinase_AS"/>
</dbReference>
<evidence type="ECO:0000256" key="2">
    <source>
        <dbReference type="ARBA" id="ARBA00022741"/>
    </source>
</evidence>
<evidence type="ECO:0000313" key="7">
    <source>
        <dbReference type="Proteomes" id="UP001465976"/>
    </source>
</evidence>
<name>A0ABR3FIY7_9AGAR</name>
<dbReference type="PANTHER" id="PTHR44329">
    <property type="entry name" value="SERINE/THREONINE-PROTEIN KINASE TNNI3K-RELATED"/>
    <property type="match status" value="1"/>
</dbReference>
<dbReference type="SUPFAM" id="SSF56112">
    <property type="entry name" value="Protein kinase-like (PK-like)"/>
    <property type="match status" value="2"/>
</dbReference>
<dbReference type="Proteomes" id="UP001465976">
    <property type="component" value="Unassembled WGS sequence"/>
</dbReference>
<organism evidence="6 7">
    <name type="scientific">Marasmius crinis-equi</name>
    <dbReference type="NCBI Taxonomy" id="585013"/>
    <lineage>
        <taxon>Eukaryota</taxon>
        <taxon>Fungi</taxon>
        <taxon>Dikarya</taxon>
        <taxon>Basidiomycota</taxon>
        <taxon>Agaricomycotina</taxon>
        <taxon>Agaricomycetes</taxon>
        <taxon>Agaricomycetidae</taxon>
        <taxon>Agaricales</taxon>
        <taxon>Marasmiineae</taxon>
        <taxon>Marasmiaceae</taxon>
        <taxon>Marasmius</taxon>
    </lineage>
</organism>
<dbReference type="Gene3D" id="1.10.510.10">
    <property type="entry name" value="Transferase(Phosphotransferase) domain 1"/>
    <property type="match status" value="2"/>
</dbReference>
<dbReference type="PROSITE" id="PS50011">
    <property type="entry name" value="PROTEIN_KINASE_DOM"/>
    <property type="match status" value="2"/>
</dbReference>
<dbReference type="InterPro" id="IPR051681">
    <property type="entry name" value="Ser/Thr_Kinases-Pseudokinases"/>
</dbReference>
<sequence>MLRLSKNSGLHPKCLSIQNVRRLGDFPIAAGGFGDVWKGAIGESSQPVCLKIVKLYLGSDVEKLSKDYLREAIVWRQMRHANLLPFLGIYRLEQTQQLCLISPWMEKGNLIQYLKATRRDNVKHYTLVHDVASGLCHLHHTKIVHGDLKGVNILVTPDERACIGDFGLSRVADSHRLSLPTSTSRGPAGTARWLAPELLTGGDGTTRESDVYAFGCVCYEIFTGLHPFPEISQDAAVVLQVMLGARPRRPTNIVELNDSMWAIMKSCWVEDPHARPNADKVLAQVQQDNWVPSPTSPDWVEPLHRQIWSNVERGPSYAELDQQSVRGSADDICPAYEDIFSAHEDIFPAHDGPSTVGIYSGIQSPQQPAPPTKLAHILPAITVDDRPPPARSLSHNDNEIASRTKTAKLLLRYQRCPGWLFDAVEPLREFIDEIDPRKYYLDLDRESGSVFAARVTDTGKICDLNLPPLIKARDADDQRRGITTLVALKCVRIVHSDCGSTKIDDLRRELVLLRGLSHPNVLSMDAVYVDLVGYSLWIRMELMERSLADVLDWDLTLEEGMIASFTKDVVEALEFLRSHNIAHRNLHSANLLLDSEGVVKLTNFSDALKLPRGVPPIAYEPAGVLHCQAPEVQNGAYNALKADVWSLGAIVWEMAQARPPFPGSKYPPGNDSPDISGVLLSNDSEYPHIRWPPLDKPQSFSPAFHNFLRLCSEPAAFRPSPCDLLKVTLFDLRQNKQLHLLSWSRANSLGALVAGSP</sequence>
<keyword evidence="1" id="KW-0808">Transferase</keyword>
<dbReference type="Pfam" id="PF00069">
    <property type="entry name" value="Pkinase"/>
    <property type="match status" value="1"/>
</dbReference>
<dbReference type="Pfam" id="PF07714">
    <property type="entry name" value="PK_Tyr_Ser-Thr"/>
    <property type="match status" value="1"/>
</dbReference>
<gene>
    <name evidence="6" type="ORF">V5O48_006666</name>
</gene>
<dbReference type="InterPro" id="IPR000719">
    <property type="entry name" value="Prot_kinase_dom"/>
</dbReference>
<keyword evidence="4" id="KW-0067">ATP-binding</keyword>
<proteinExistence type="predicted"/>
<evidence type="ECO:0000256" key="1">
    <source>
        <dbReference type="ARBA" id="ARBA00022679"/>
    </source>
</evidence>
<feature type="domain" description="Protein kinase" evidence="5">
    <location>
        <begin position="22"/>
        <end position="291"/>
    </location>
</feature>
<dbReference type="InterPro" id="IPR001245">
    <property type="entry name" value="Ser-Thr/Tyr_kinase_cat_dom"/>
</dbReference>
<dbReference type="EMBL" id="JBAHYK010000317">
    <property type="protein sequence ID" value="KAL0575315.1"/>
    <property type="molecule type" value="Genomic_DNA"/>
</dbReference>
<evidence type="ECO:0000256" key="3">
    <source>
        <dbReference type="ARBA" id="ARBA00022777"/>
    </source>
</evidence>
<evidence type="ECO:0000256" key="4">
    <source>
        <dbReference type="ARBA" id="ARBA00022840"/>
    </source>
</evidence>
<accession>A0ABR3FIY7</accession>
<keyword evidence="3" id="KW-0418">Kinase</keyword>
<evidence type="ECO:0000259" key="5">
    <source>
        <dbReference type="PROSITE" id="PS50011"/>
    </source>
</evidence>
<dbReference type="PANTHER" id="PTHR44329:SF288">
    <property type="entry name" value="MITOGEN-ACTIVATED PROTEIN KINASE KINASE KINASE 20"/>
    <property type="match status" value="1"/>
</dbReference>
<keyword evidence="2" id="KW-0547">Nucleotide-binding</keyword>
<dbReference type="SMART" id="SM00220">
    <property type="entry name" value="S_TKc"/>
    <property type="match status" value="2"/>
</dbReference>
<keyword evidence="7" id="KW-1185">Reference proteome</keyword>
<evidence type="ECO:0000313" key="6">
    <source>
        <dbReference type="EMBL" id="KAL0575315.1"/>
    </source>
</evidence>
<dbReference type="InterPro" id="IPR011009">
    <property type="entry name" value="Kinase-like_dom_sf"/>
</dbReference>
<dbReference type="PROSITE" id="PS00108">
    <property type="entry name" value="PROTEIN_KINASE_ST"/>
    <property type="match status" value="1"/>
</dbReference>
<comment type="caution">
    <text evidence="6">The sequence shown here is derived from an EMBL/GenBank/DDBJ whole genome shotgun (WGS) entry which is preliminary data.</text>
</comment>
<reference evidence="6 7" key="1">
    <citation type="submission" date="2024-02" db="EMBL/GenBank/DDBJ databases">
        <title>A draft genome for the cacao thread blight pathogen Marasmius crinis-equi.</title>
        <authorList>
            <person name="Cohen S.P."/>
            <person name="Baruah I.K."/>
            <person name="Amoako-Attah I."/>
            <person name="Bukari Y."/>
            <person name="Meinhardt L.W."/>
            <person name="Bailey B.A."/>
        </authorList>
    </citation>
    <scope>NUCLEOTIDE SEQUENCE [LARGE SCALE GENOMIC DNA]</scope>
    <source>
        <strain evidence="6 7">GH-76</strain>
    </source>
</reference>